<keyword evidence="2" id="KW-1185">Reference proteome</keyword>
<organism evidence="1 2">
    <name type="scientific">Burkholderia vietnamiensis</name>
    <dbReference type="NCBI Taxonomy" id="60552"/>
    <lineage>
        <taxon>Bacteria</taxon>
        <taxon>Pseudomonadati</taxon>
        <taxon>Pseudomonadota</taxon>
        <taxon>Betaproteobacteria</taxon>
        <taxon>Burkholderiales</taxon>
        <taxon>Burkholderiaceae</taxon>
        <taxon>Burkholderia</taxon>
        <taxon>Burkholderia cepacia complex</taxon>
    </lineage>
</organism>
<sequence length="68" mass="7493">MDGAVLVQIVTAVCSSGAVYAGIRADIRAQKERIRRVELDVRDAHRRIDRQLEGRKHHVAPQAAHAGP</sequence>
<protein>
    <submittedName>
        <fullName evidence="1">Uncharacterized protein</fullName>
    </submittedName>
</protein>
<evidence type="ECO:0000313" key="2">
    <source>
        <dbReference type="Proteomes" id="UP000808215"/>
    </source>
</evidence>
<dbReference type="EMBL" id="JADVKH010000004">
    <property type="protein sequence ID" value="MBJ9686044.1"/>
    <property type="molecule type" value="Genomic_DNA"/>
</dbReference>
<reference evidence="1 2" key="1">
    <citation type="submission" date="2020-11" db="EMBL/GenBank/DDBJ databases">
        <title>Enhanced detection system for hospital associated transmission using whole genome sequencing surveillance.</title>
        <authorList>
            <person name="Harrison L.H."/>
            <person name="Van Tyne D."/>
            <person name="Marsh J.W."/>
            <person name="Griffith M.P."/>
            <person name="Snyder D.J."/>
            <person name="Cooper V.S."/>
            <person name="Mustapha M."/>
        </authorList>
    </citation>
    <scope>NUCLEOTIDE SEQUENCE [LARGE SCALE GENOMIC DNA]</scope>
    <source>
        <strain evidence="1 2">BC00020</strain>
    </source>
</reference>
<dbReference type="Proteomes" id="UP000808215">
    <property type="component" value="Unassembled WGS sequence"/>
</dbReference>
<evidence type="ECO:0000313" key="1">
    <source>
        <dbReference type="EMBL" id="MBJ9686044.1"/>
    </source>
</evidence>
<proteinExistence type="predicted"/>
<name>A0ABS1APH6_BURVI</name>
<accession>A0ABS1APH6</accession>
<dbReference type="RefSeq" id="WP_060044483.1">
    <property type="nucleotide sequence ID" value="NZ_CADFFD010000004.1"/>
</dbReference>
<gene>
    <name evidence="1" type="ORF">I5589_03010</name>
</gene>
<comment type="caution">
    <text evidence="1">The sequence shown here is derived from an EMBL/GenBank/DDBJ whole genome shotgun (WGS) entry which is preliminary data.</text>
</comment>